<dbReference type="EMBL" id="JASNQZ010000003">
    <property type="protein sequence ID" value="KAL0958590.1"/>
    <property type="molecule type" value="Genomic_DNA"/>
</dbReference>
<proteinExistence type="predicted"/>
<dbReference type="PANTHER" id="PTHR10963">
    <property type="entry name" value="GLYCOSYL HYDROLASE-RELATED"/>
    <property type="match status" value="1"/>
</dbReference>
<dbReference type="SUPFAM" id="SSF49899">
    <property type="entry name" value="Concanavalin A-like lectins/glucanases"/>
    <property type="match status" value="1"/>
</dbReference>
<dbReference type="InterPro" id="IPR013320">
    <property type="entry name" value="ConA-like_dom_sf"/>
</dbReference>
<organism evidence="1 2">
    <name type="scientific">Hohenbuehelia grisea</name>
    <dbReference type="NCBI Taxonomy" id="104357"/>
    <lineage>
        <taxon>Eukaryota</taxon>
        <taxon>Fungi</taxon>
        <taxon>Dikarya</taxon>
        <taxon>Basidiomycota</taxon>
        <taxon>Agaricomycotina</taxon>
        <taxon>Agaricomycetes</taxon>
        <taxon>Agaricomycetidae</taxon>
        <taxon>Agaricales</taxon>
        <taxon>Pleurotineae</taxon>
        <taxon>Pleurotaceae</taxon>
        <taxon>Hohenbuehelia</taxon>
    </lineage>
</organism>
<accession>A0ABR3JT84</accession>
<dbReference type="Proteomes" id="UP001556367">
    <property type="component" value="Unassembled WGS sequence"/>
</dbReference>
<dbReference type="Pfam" id="PF26113">
    <property type="entry name" value="GH16_XgeA"/>
    <property type="match status" value="1"/>
</dbReference>
<keyword evidence="2" id="KW-1185">Reference proteome</keyword>
<reference evidence="2" key="1">
    <citation type="submission" date="2024-06" db="EMBL/GenBank/DDBJ databases">
        <title>Multi-omics analyses provide insights into the biosynthesis of the anticancer antibiotic pleurotin in Hohenbuehelia grisea.</title>
        <authorList>
            <person name="Weaver J.A."/>
            <person name="Alberti F."/>
        </authorList>
    </citation>
    <scope>NUCLEOTIDE SEQUENCE [LARGE SCALE GENOMIC DNA]</scope>
    <source>
        <strain evidence="2">T-177</strain>
    </source>
</reference>
<protein>
    <submittedName>
        <fullName evidence="1">Uncharacterized protein</fullName>
    </submittedName>
</protein>
<dbReference type="PANTHER" id="PTHR10963:SF24">
    <property type="entry name" value="GLYCOSIDASE C21B10.07-RELATED"/>
    <property type="match status" value="1"/>
</dbReference>
<dbReference type="Gene3D" id="2.60.120.200">
    <property type="match status" value="1"/>
</dbReference>
<name>A0ABR3JT84_9AGAR</name>
<sequence>MPRIGEIATYSLSDNIVGPAFMNAFNYEAIPDPTHGRVNYVDKATAQRLNLTYGSGETFILRADHTTMLSGAVQAGIVSGSFPARHTELTSPFLTFGICHNLVEHGPQSGRRKGEIDILEGVNDQGPNTATLHTSAGCTMPASRSQTGTALQNDCNVAVNSNAGCGVRMPTANSYGPSFNSNGGGWYAVERTTSFIKIWFWPRNSGSVPSDVRNGGSSVNTGNWGTPTAYFPNSQCDLNSHYQENNIIINLTFCGDWAGNAYGSSGYPSSCVDYVNKNPSAFAHAYFDFASLRVYT</sequence>
<comment type="caution">
    <text evidence="1">The sequence shown here is derived from an EMBL/GenBank/DDBJ whole genome shotgun (WGS) entry which is preliminary data.</text>
</comment>
<evidence type="ECO:0000313" key="1">
    <source>
        <dbReference type="EMBL" id="KAL0958590.1"/>
    </source>
</evidence>
<evidence type="ECO:0000313" key="2">
    <source>
        <dbReference type="Proteomes" id="UP001556367"/>
    </source>
</evidence>
<gene>
    <name evidence="1" type="ORF">HGRIS_013931</name>
</gene>
<dbReference type="InterPro" id="IPR050546">
    <property type="entry name" value="Glycosyl_Hydrlase_16"/>
</dbReference>